<feature type="transmembrane region" description="Helical" evidence="16">
    <location>
        <begin position="121"/>
        <end position="140"/>
    </location>
</feature>
<evidence type="ECO:0000256" key="3">
    <source>
        <dbReference type="ARBA" id="ARBA00022475"/>
    </source>
</evidence>
<evidence type="ECO:0000256" key="8">
    <source>
        <dbReference type="ARBA" id="ARBA00022741"/>
    </source>
</evidence>
<feature type="compositionally biased region" description="Low complexity" evidence="17">
    <location>
        <begin position="10"/>
        <end position="26"/>
    </location>
</feature>
<feature type="active site" description="4-aspartylphosphate intermediate" evidence="16">
    <location>
        <position position="358"/>
    </location>
</feature>
<evidence type="ECO:0000256" key="11">
    <source>
        <dbReference type="ARBA" id="ARBA00022958"/>
    </source>
</evidence>
<feature type="transmembrane region" description="Helical" evidence="16">
    <location>
        <begin position="303"/>
        <end position="327"/>
    </location>
</feature>
<dbReference type="EC" id="7.2.2.6" evidence="16"/>
<dbReference type="InterPro" id="IPR044492">
    <property type="entry name" value="P_typ_ATPase_HD_dom"/>
</dbReference>
<evidence type="ECO:0000256" key="5">
    <source>
        <dbReference type="ARBA" id="ARBA00022553"/>
    </source>
</evidence>
<dbReference type="SFLD" id="SFLDG00002">
    <property type="entry name" value="C1.7:_P-type_atpase_like"/>
    <property type="match status" value="1"/>
</dbReference>
<dbReference type="SUPFAM" id="SSF56784">
    <property type="entry name" value="HAD-like"/>
    <property type="match status" value="1"/>
</dbReference>
<comment type="catalytic activity">
    <reaction evidence="16">
        <text>K(+)(out) + ATP + H2O = K(+)(in) + ADP + phosphate + H(+)</text>
        <dbReference type="Rhea" id="RHEA:16777"/>
        <dbReference type="ChEBI" id="CHEBI:15377"/>
        <dbReference type="ChEBI" id="CHEBI:15378"/>
        <dbReference type="ChEBI" id="CHEBI:29103"/>
        <dbReference type="ChEBI" id="CHEBI:30616"/>
        <dbReference type="ChEBI" id="CHEBI:43474"/>
        <dbReference type="ChEBI" id="CHEBI:456216"/>
        <dbReference type="EC" id="7.2.2.6"/>
    </reaction>
</comment>
<evidence type="ECO:0000256" key="14">
    <source>
        <dbReference type="ARBA" id="ARBA00023065"/>
    </source>
</evidence>
<keyword evidence="14 16" id="KW-0406">Ion transport</keyword>
<feature type="domain" description="P-type ATPase A" evidence="18">
    <location>
        <begin position="170"/>
        <end position="259"/>
    </location>
</feature>
<evidence type="ECO:0000256" key="9">
    <source>
        <dbReference type="ARBA" id="ARBA00022840"/>
    </source>
</evidence>
<keyword evidence="11 16" id="KW-0630">Potassium</keyword>
<evidence type="ECO:0000256" key="17">
    <source>
        <dbReference type="SAM" id="MobiDB-lite"/>
    </source>
</evidence>
<feature type="binding site" evidence="16">
    <location>
        <position position="399"/>
    </location>
    <ligand>
        <name>ATP</name>
        <dbReference type="ChEBI" id="CHEBI:30616"/>
    </ligand>
</feature>
<dbReference type="SFLD" id="SFLDS00003">
    <property type="entry name" value="Haloacid_Dehalogenase"/>
    <property type="match status" value="1"/>
</dbReference>
<dbReference type="Pfam" id="PF00122">
    <property type="entry name" value="E1-E2_ATPase"/>
    <property type="match status" value="1"/>
</dbReference>
<keyword evidence="13 16" id="KW-1133">Transmembrane helix</keyword>
<dbReference type="EMBL" id="BAABIG010000061">
    <property type="protein sequence ID" value="GAA4816229.1"/>
    <property type="molecule type" value="Genomic_DNA"/>
</dbReference>
<accession>A0ABP9CTY9</accession>
<dbReference type="PANTHER" id="PTHR43743">
    <property type="entry name" value="POTASSIUM-TRANSPORTING ATPASE ATP-BINDING SUBUNIT"/>
    <property type="match status" value="1"/>
</dbReference>
<comment type="function">
    <text evidence="16">Part of the high-affinity ATP-driven potassium transport (or Kdp) system, which catalyzes the hydrolysis of ATP coupled with the electrogenic transport of potassium into the cytoplasm. This subunit is responsible for energy coupling to the transport system and for the release of the potassium ions to the cytoplasm.</text>
</comment>
<dbReference type="InterPro" id="IPR036412">
    <property type="entry name" value="HAD-like_sf"/>
</dbReference>
<keyword evidence="7 16" id="KW-0479">Metal-binding</keyword>
<keyword evidence="6 16" id="KW-0812">Transmembrane</keyword>
<evidence type="ECO:0000259" key="18">
    <source>
        <dbReference type="Pfam" id="PF00122"/>
    </source>
</evidence>
<evidence type="ECO:0000313" key="19">
    <source>
        <dbReference type="EMBL" id="GAA4816229.1"/>
    </source>
</evidence>
<evidence type="ECO:0000256" key="12">
    <source>
        <dbReference type="ARBA" id="ARBA00022967"/>
    </source>
</evidence>
<gene>
    <name evidence="16 19" type="primary">kdpB</name>
    <name evidence="19" type="ORF">GCM10023220_55670</name>
</gene>
<feature type="transmembrane region" description="Helical" evidence="16">
    <location>
        <begin position="270"/>
        <end position="291"/>
    </location>
</feature>
<organism evidence="19 20">
    <name type="scientific">Streptomyces ziwulingensis</name>
    <dbReference type="NCBI Taxonomy" id="1045501"/>
    <lineage>
        <taxon>Bacteria</taxon>
        <taxon>Bacillati</taxon>
        <taxon>Actinomycetota</taxon>
        <taxon>Actinomycetes</taxon>
        <taxon>Kitasatosporales</taxon>
        <taxon>Streptomycetaceae</taxon>
        <taxon>Streptomyces</taxon>
    </lineage>
</organism>
<evidence type="ECO:0000256" key="15">
    <source>
        <dbReference type="ARBA" id="ARBA00023136"/>
    </source>
</evidence>
<evidence type="ECO:0000256" key="6">
    <source>
        <dbReference type="ARBA" id="ARBA00022692"/>
    </source>
</evidence>
<feature type="region of interest" description="Disordered" evidence="17">
    <location>
        <begin position="1"/>
        <end position="70"/>
    </location>
</feature>
<protein>
    <recommendedName>
        <fullName evidence="16">Potassium-transporting ATPase ATP-binding subunit</fullName>
        <ecNumber evidence="16">7.2.2.6</ecNumber>
    </recommendedName>
    <alternativeName>
        <fullName evidence="16">ATP phosphohydrolase [potassium-transporting] B chain</fullName>
    </alternativeName>
    <alternativeName>
        <fullName evidence="16">Potassium-binding and translocating subunit B</fullName>
    </alternativeName>
    <alternativeName>
        <fullName evidence="16">Potassium-translocating ATPase B chain</fullName>
    </alternativeName>
</protein>
<comment type="caution">
    <text evidence="19">The sequence shown here is derived from an EMBL/GenBank/DDBJ whole genome shotgun (WGS) entry which is preliminary data.</text>
</comment>
<keyword evidence="15 16" id="KW-0472">Membrane</keyword>
<keyword evidence="2 16" id="KW-0813">Transport</keyword>
<dbReference type="InterPro" id="IPR018303">
    <property type="entry name" value="ATPase_P-typ_P_site"/>
</dbReference>
<evidence type="ECO:0000256" key="7">
    <source>
        <dbReference type="ARBA" id="ARBA00022723"/>
    </source>
</evidence>
<feature type="binding site" evidence="16">
    <location>
        <position position="447"/>
    </location>
    <ligand>
        <name>ATP</name>
        <dbReference type="ChEBI" id="CHEBI:30616"/>
    </ligand>
</feature>
<dbReference type="InterPro" id="IPR001757">
    <property type="entry name" value="P_typ_ATPase"/>
</dbReference>
<proteinExistence type="inferred from homology"/>
<dbReference type="NCBIfam" id="TIGR01497">
    <property type="entry name" value="kdpB"/>
    <property type="match status" value="1"/>
</dbReference>
<dbReference type="InterPro" id="IPR008250">
    <property type="entry name" value="ATPase_P-typ_transduc_dom_A_sf"/>
</dbReference>
<dbReference type="Gene3D" id="2.70.150.10">
    <property type="entry name" value="Calcium-transporting ATPase, cytoplasmic transduction domain A"/>
    <property type="match status" value="1"/>
</dbReference>
<dbReference type="Gene3D" id="3.40.1110.10">
    <property type="entry name" value="Calcium-transporting ATPase, cytoplasmic domain N"/>
    <property type="match status" value="1"/>
</dbReference>
<dbReference type="SFLD" id="SFLDF00027">
    <property type="entry name" value="p-type_atpase"/>
    <property type="match status" value="1"/>
</dbReference>
<dbReference type="PANTHER" id="PTHR43743:SF1">
    <property type="entry name" value="POTASSIUM-TRANSPORTING ATPASE ATP-BINDING SUBUNIT"/>
    <property type="match status" value="1"/>
</dbReference>
<keyword evidence="10 16" id="KW-0460">Magnesium</keyword>
<dbReference type="PROSITE" id="PS00154">
    <property type="entry name" value="ATPASE_E1_E2"/>
    <property type="match status" value="1"/>
</dbReference>
<dbReference type="InterPro" id="IPR023299">
    <property type="entry name" value="ATPase_P-typ_cyto_dom_N"/>
</dbReference>
<sequence length="739" mass="77831">MSARTGSSDPAGTTTPAGTPGTTAPTEPARTQNDPRNQKREDSMSAATPTRAPHDDVPAARQPSDSRVGGGLFDPAQLVRAVPQAFRKLDPRVLAKSPVMFVVWIGSVLTTVFSFTDPGDWFGWTISGWLWLTVLFANLAEAVAEGRGKAQADTLRKAKSDTVARRVDGTVLPGTELRVGDLVVCEAGDIVPGDGDVVEGVASVDESAITGESAPVIRESGGDRSAVTGGTKVLSDRIVIRITTEPGETFIDRMINLVEGAARQKTPNEVALNILLASLTIVFLLACATLPPFAAHAGSRLTMVVLVALLVCLIPTTIGALLSAIGIAGMDRLVQRNVLAMSGRAVEAAGDVSTLLLDKTGTITLGNRQAARFAPVRGTTEAEVADAAQLSSLADETPEGRSIVVLATEKYGLRERHQDELTGAEWIEFTAQTRMSGVDLDGRRIRKGAAGSVIAWVTERGGAAPRDAQELSDEISQAGGTPLLVAVEDAQGARVLGVIHLKDVVKQGMRERFEELRRMGIRTVMITGDNPLTAKAIADEAGVDDFLAEATPEDKMALIKREQAGGKLVAMTGDGTNDAPALAQADVGVAMNTGTSAAKEAGNMVDLDSDPTKLIEIVEIGKQLLITRGALTTFSIANDVAKYFAIIPALFAAVYPGLDKLNIMRLSSPDSAILAAVIFNALIIIALVPLALRGVRYRPMSADRMLRRNLTVYGLGGLIAPFIGIKIIDLLISLIPGIA</sequence>
<dbReference type="HAMAP" id="MF_00285">
    <property type="entry name" value="KdpB"/>
    <property type="match status" value="1"/>
</dbReference>
<evidence type="ECO:0000256" key="13">
    <source>
        <dbReference type="ARBA" id="ARBA00022989"/>
    </source>
</evidence>
<evidence type="ECO:0000256" key="16">
    <source>
        <dbReference type="HAMAP-Rule" id="MF_00285"/>
    </source>
</evidence>
<feature type="transmembrane region" description="Helical" evidence="16">
    <location>
        <begin position="673"/>
        <end position="692"/>
    </location>
</feature>
<comment type="subcellular location">
    <subcellularLocation>
        <location evidence="1 16">Cell membrane</location>
        <topology evidence="1 16">Multi-pass membrane protein</topology>
    </subcellularLocation>
</comment>
<evidence type="ECO:0000256" key="1">
    <source>
        <dbReference type="ARBA" id="ARBA00004651"/>
    </source>
</evidence>
<dbReference type="SUPFAM" id="SSF81665">
    <property type="entry name" value="Calcium ATPase, transmembrane domain M"/>
    <property type="match status" value="1"/>
</dbReference>
<evidence type="ECO:0000256" key="4">
    <source>
        <dbReference type="ARBA" id="ARBA00022538"/>
    </source>
</evidence>
<feature type="transmembrane region" description="Helical" evidence="16">
    <location>
        <begin position="712"/>
        <end position="735"/>
    </location>
</feature>
<dbReference type="Gene3D" id="3.40.50.1000">
    <property type="entry name" value="HAD superfamily/HAD-like"/>
    <property type="match status" value="1"/>
</dbReference>
<keyword evidence="9 16" id="KW-0067">ATP-binding</keyword>
<dbReference type="Pfam" id="PF00702">
    <property type="entry name" value="Hydrolase"/>
    <property type="match status" value="1"/>
</dbReference>
<dbReference type="InterPro" id="IPR059000">
    <property type="entry name" value="ATPase_P-type_domA"/>
</dbReference>
<keyword evidence="4 16" id="KW-0633">Potassium transport</keyword>
<feature type="binding site" evidence="16">
    <location>
        <position position="574"/>
    </location>
    <ligand>
        <name>Mg(2+)</name>
        <dbReference type="ChEBI" id="CHEBI:18420"/>
    </ligand>
</feature>
<feature type="transmembrane region" description="Helical" evidence="16">
    <location>
        <begin position="640"/>
        <end position="658"/>
    </location>
</feature>
<dbReference type="InterPro" id="IPR006391">
    <property type="entry name" value="P-type_ATPase_bsu_IA"/>
</dbReference>
<feature type="binding site" evidence="16">
    <location>
        <begin position="429"/>
        <end position="436"/>
    </location>
    <ligand>
        <name>ATP</name>
        <dbReference type="ChEBI" id="CHEBI:30616"/>
    </ligand>
</feature>
<comment type="similarity">
    <text evidence="16">Belongs to the cation transport ATPase (P-type) (TC 3.A.3) family. Type IA subfamily.</text>
</comment>
<dbReference type="CDD" id="cd02078">
    <property type="entry name" value="P-type_ATPase_K"/>
    <property type="match status" value="1"/>
</dbReference>
<dbReference type="InterPro" id="IPR023214">
    <property type="entry name" value="HAD_sf"/>
</dbReference>
<evidence type="ECO:0000256" key="10">
    <source>
        <dbReference type="ARBA" id="ARBA00022842"/>
    </source>
</evidence>
<name>A0ABP9CTY9_9ACTN</name>
<feature type="binding site" evidence="16">
    <location>
        <position position="395"/>
    </location>
    <ligand>
        <name>ATP</name>
        <dbReference type="ChEBI" id="CHEBI:30616"/>
    </ligand>
</feature>
<evidence type="ECO:0000313" key="20">
    <source>
        <dbReference type="Proteomes" id="UP001501265"/>
    </source>
</evidence>
<keyword evidence="5 16" id="KW-0597">Phosphoprotein</keyword>
<keyword evidence="20" id="KW-1185">Reference proteome</keyword>
<keyword evidence="12 16" id="KW-1278">Translocase</keyword>
<dbReference type="Proteomes" id="UP001501265">
    <property type="component" value="Unassembled WGS sequence"/>
</dbReference>
<dbReference type="SUPFAM" id="SSF81653">
    <property type="entry name" value="Calcium ATPase, transduction domain A"/>
    <property type="match status" value="1"/>
</dbReference>
<keyword evidence="8 16" id="KW-0547">Nucleotide-binding</keyword>
<dbReference type="PRINTS" id="PR00119">
    <property type="entry name" value="CATATPASE"/>
</dbReference>
<dbReference type="InterPro" id="IPR023298">
    <property type="entry name" value="ATPase_P-typ_TM_dom_sf"/>
</dbReference>
<dbReference type="NCBIfam" id="TIGR01494">
    <property type="entry name" value="ATPase_P-type"/>
    <property type="match status" value="2"/>
</dbReference>
<reference evidence="20" key="1">
    <citation type="journal article" date="2019" name="Int. J. Syst. Evol. Microbiol.">
        <title>The Global Catalogue of Microorganisms (GCM) 10K type strain sequencing project: providing services to taxonomists for standard genome sequencing and annotation.</title>
        <authorList>
            <consortium name="The Broad Institute Genomics Platform"/>
            <consortium name="The Broad Institute Genome Sequencing Center for Infectious Disease"/>
            <person name="Wu L."/>
            <person name="Ma J."/>
        </authorList>
    </citation>
    <scope>NUCLEOTIDE SEQUENCE [LARGE SCALE GENOMIC DNA]</scope>
    <source>
        <strain evidence="20">JCM 18081</strain>
    </source>
</reference>
<evidence type="ECO:0000256" key="2">
    <source>
        <dbReference type="ARBA" id="ARBA00022448"/>
    </source>
</evidence>
<feature type="binding site" evidence="16">
    <location>
        <position position="578"/>
    </location>
    <ligand>
        <name>Mg(2+)</name>
        <dbReference type="ChEBI" id="CHEBI:18420"/>
    </ligand>
</feature>
<keyword evidence="3 16" id="KW-1003">Cell membrane</keyword>
<feature type="transmembrane region" description="Helical" evidence="16">
    <location>
        <begin position="93"/>
        <end position="115"/>
    </location>
</feature>
<comment type="subunit">
    <text evidence="16">The system is composed of three essential subunits: KdpA, KdpB and KdpC.</text>
</comment>